<dbReference type="EMBL" id="VIEB01000031">
    <property type="protein sequence ID" value="TQE11291.1"/>
    <property type="molecule type" value="Genomic_DNA"/>
</dbReference>
<comment type="caution">
    <text evidence="1">The sequence shown here is derived from an EMBL/GenBank/DDBJ whole genome shotgun (WGS) entry which is preliminary data.</text>
</comment>
<sequence>MQGSVRQVMYISHSRASQTPSLAGSVVATFPLEMGTTSVPPVTPNPTVSTTPASSTSLVTHHVLSARWTHRRPRSSKEAKGPCRLLKTSQTTHTTTEKITIMWDPRHRTTATKEQHNALAINNGSVIKNHYPLLWESRKDVPPKVKEAVLHELSYVNDLCTGRFTQWKSDLYKHYEKYDDSEVTLAVECPIELVDRRDEWEWFCGHFQDEKYLVKKVNANSINRSKKKLLHRSSSRRFSYRLEERREVWGSNPSFVARSITRDEHSFVALRFAQRPPIPSRNIHFARRSTFLRRAMSNISSFEQRSIRRPMFPETVFTFA</sequence>
<gene>
    <name evidence="1" type="ORF">C1H46_003025</name>
</gene>
<dbReference type="Proteomes" id="UP000315295">
    <property type="component" value="Unassembled WGS sequence"/>
</dbReference>
<protein>
    <submittedName>
        <fullName evidence="1">Uncharacterized protein</fullName>
    </submittedName>
</protein>
<proteinExistence type="predicted"/>
<evidence type="ECO:0000313" key="1">
    <source>
        <dbReference type="EMBL" id="TQE11291.1"/>
    </source>
</evidence>
<reference evidence="1 2" key="1">
    <citation type="journal article" date="2019" name="G3 (Bethesda)">
        <title>Sequencing of a Wild Apple (Malus baccata) Genome Unravels the Differences Between Cultivated and Wild Apple Species Regarding Disease Resistance and Cold Tolerance.</title>
        <authorList>
            <person name="Chen X."/>
        </authorList>
    </citation>
    <scope>NUCLEOTIDE SEQUENCE [LARGE SCALE GENOMIC DNA]</scope>
    <source>
        <strain evidence="2">cv. Shandingzi</strain>
        <tissue evidence="1">Leaves</tissue>
    </source>
</reference>
<accession>A0A540NJV3</accession>
<dbReference type="AlphaFoldDB" id="A0A540NJV3"/>
<organism evidence="1 2">
    <name type="scientific">Malus baccata</name>
    <name type="common">Siberian crab apple</name>
    <name type="synonym">Pyrus baccata</name>
    <dbReference type="NCBI Taxonomy" id="106549"/>
    <lineage>
        <taxon>Eukaryota</taxon>
        <taxon>Viridiplantae</taxon>
        <taxon>Streptophyta</taxon>
        <taxon>Embryophyta</taxon>
        <taxon>Tracheophyta</taxon>
        <taxon>Spermatophyta</taxon>
        <taxon>Magnoliopsida</taxon>
        <taxon>eudicotyledons</taxon>
        <taxon>Gunneridae</taxon>
        <taxon>Pentapetalae</taxon>
        <taxon>rosids</taxon>
        <taxon>fabids</taxon>
        <taxon>Rosales</taxon>
        <taxon>Rosaceae</taxon>
        <taxon>Amygdaloideae</taxon>
        <taxon>Maleae</taxon>
        <taxon>Malus</taxon>
    </lineage>
</organism>
<evidence type="ECO:0000313" key="2">
    <source>
        <dbReference type="Proteomes" id="UP000315295"/>
    </source>
</evidence>
<name>A0A540NJV3_MALBA</name>
<keyword evidence="2" id="KW-1185">Reference proteome</keyword>